<evidence type="ECO:0000313" key="4">
    <source>
        <dbReference type="Proteomes" id="UP000829494"/>
    </source>
</evidence>
<evidence type="ECO:0000259" key="1">
    <source>
        <dbReference type="Pfam" id="PF00391"/>
    </source>
</evidence>
<dbReference type="Pfam" id="PF01326">
    <property type="entry name" value="PPDK_N"/>
    <property type="match status" value="1"/>
</dbReference>
<reference evidence="3 4" key="1">
    <citation type="submission" date="2022-03" db="EMBL/GenBank/DDBJ databases">
        <title>Complete genome of Streptomyces rimosus ssp. rimosus R7 (=ATCC 10970).</title>
        <authorList>
            <person name="Beganovic S."/>
            <person name="Ruckert C."/>
            <person name="Busche T."/>
            <person name="Kalinowski J."/>
            <person name="Wittmann C."/>
        </authorList>
    </citation>
    <scope>NUCLEOTIDE SEQUENCE [LARGE SCALE GENOMIC DNA]</scope>
    <source>
        <strain evidence="3 4">R7</strain>
    </source>
</reference>
<feature type="domain" description="PEP-utilising enzyme mobile" evidence="1">
    <location>
        <begin position="826"/>
        <end position="894"/>
    </location>
</feature>
<proteinExistence type="predicted"/>
<gene>
    <name evidence="3" type="primary">ppsA4</name>
    <name evidence="3" type="ORF">SRIMR7_39110</name>
</gene>
<dbReference type="InterPro" id="IPR051549">
    <property type="entry name" value="PEP_Utilizing_Enz"/>
</dbReference>
<organism evidence="3 4">
    <name type="scientific">Streptomyces rimosus subsp. rimosus</name>
    <dbReference type="NCBI Taxonomy" id="132474"/>
    <lineage>
        <taxon>Bacteria</taxon>
        <taxon>Bacillati</taxon>
        <taxon>Actinomycetota</taxon>
        <taxon>Actinomycetes</taxon>
        <taxon>Kitasatosporales</taxon>
        <taxon>Streptomycetaceae</taxon>
        <taxon>Streptomyces</taxon>
    </lineage>
</organism>
<dbReference type="PANTHER" id="PTHR43615:SF1">
    <property type="entry name" value="PPDK_N DOMAIN-CONTAINING PROTEIN"/>
    <property type="match status" value="1"/>
</dbReference>
<dbReference type="InterPro" id="IPR013815">
    <property type="entry name" value="ATP_grasp_subdomain_1"/>
</dbReference>
<dbReference type="PANTHER" id="PTHR43615">
    <property type="entry name" value="PHOSPHOENOLPYRUVATE SYNTHASE-RELATED"/>
    <property type="match status" value="1"/>
</dbReference>
<evidence type="ECO:0000259" key="2">
    <source>
        <dbReference type="Pfam" id="PF01326"/>
    </source>
</evidence>
<feature type="domain" description="Pyruvate phosphate dikinase AMP/ATP-binding" evidence="2">
    <location>
        <begin position="25"/>
        <end position="322"/>
    </location>
</feature>
<dbReference type="EMBL" id="CP094298">
    <property type="protein sequence ID" value="UNZ08181.1"/>
    <property type="molecule type" value="Genomic_DNA"/>
</dbReference>
<dbReference type="SUPFAM" id="SSF56059">
    <property type="entry name" value="Glutathione synthetase ATP-binding domain-like"/>
    <property type="match status" value="1"/>
</dbReference>
<dbReference type="Pfam" id="PF00391">
    <property type="entry name" value="PEP-utilizers"/>
    <property type="match status" value="1"/>
</dbReference>
<dbReference type="GO" id="GO:0008986">
    <property type="term" value="F:pyruvate, water dikinase activity"/>
    <property type="evidence" value="ECO:0007669"/>
    <property type="project" value="UniProtKB-EC"/>
</dbReference>
<dbReference type="Proteomes" id="UP000829494">
    <property type="component" value="Chromosome"/>
</dbReference>
<dbReference type="NCBIfam" id="NF004881">
    <property type="entry name" value="PRK06241.2-2"/>
    <property type="match status" value="1"/>
</dbReference>
<keyword evidence="4" id="KW-1185">Reference proteome</keyword>
<evidence type="ECO:0000313" key="3">
    <source>
        <dbReference type="EMBL" id="UNZ08181.1"/>
    </source>
</evidence>
<dbReference type="InterPro" id="IPR002192">
    <property type="entry name" value="PPDK_AMP/ATP-bd"/>
</dbReference>
<dbReference type="SUPFAM" id="SSF52009">
    <property type="entry name" value="Phosphohistidine domain"/>
    <property type="match status" value="1"/>
</dbReference>
<dbReference type="InterPro" id="IPR008279">
    <property type="entry name" value="PEP-util_enz_mobile_dom"/>
</dbReference>
<dbReference type="Gene3D" id="3.30.470.20">
    <property type="entry name" value="ATP-grasp fold, B domain"/>
    <property type="match status" value="1"/>
</dbReference>
<dbReference type="EC" id="2.7.9.2" evidence="3"/>
<name>A0ABY3ZCZ9_STRRM</name>
<accession>A0ABY3ZCZ9</accession>
<dbReference type="InterPro" id="IPR036637">
    <property type="entry name" value="Phosphohistidine_dom_sf"/>
</dbReference>
<dbReference type="GeneID" id="66852667"/>
<protein>
    <submittedName>
        <fullName evidence="3">Phosphoenolpyruvate synthase</fullName>
        <ecNumber evidence="3">2.7.9.2</ecNumber>
    </submittedName>
</protein>
<dbReference type="Gene3D" id="3.30.1490.20">
    <property type="entry name" value="ATP-grasp fold, A domain"/>
    <property type="match status" value="1"/>
</dbReference>
<sequence>MAYRKAWGFMRAIIAESPPGEVARAAGGKGANLFALSGNGIDVPRWAVVGLDVFQECIAALDESGRIGKLLDEVTPDSAERVSGQLAGLVEAAELSGRAASVIADAYTRAGGGRVAVRSSGAEEDGARLSFAGQFATSLNVTGLAEVEAHVKKCWASAFSERLLLYRLHHGLPLHGAGLAVVVQEMVAAERSGVLFTADPVSGDRRRYVVSSVYGLGEGLVSGAVDADTVTLDAATGEVAETVLGDKRERYHAPASGAGCQISEVPPAEREKLSLTPKELARLHEAGRRVQAVFGTPQDIEWAFAGDVLWILQARPITALPEYAAPPDGAAEPADGEIRIWDNANIVESFSGIVSPLTFSFAAHVYGKVYENYARALRVPRAGLREIEEWAPQMLGYFHGRVYYNLFNWYRMVRIAPLYKLNRKVLEIAIGVEEGLDDETAEAIRPYTVSASPRDRLARARTVAAFVHRFLTMNRSVERFMAYFYAAYREFDNVDYDALDGQDVYRRFRALEKDLLEKWGPMQTLDAAILWSIGGLALLNRRWLPDAPEWLTWSAASPGPRVESIEPARALARLAVTVRADAALERLIRETPAEDTFAALRGNGHTEFLAAVDAYIAAYGYRSLDELKLEVPDLREDPSALFALVRTALSEVDADPGRKADAYLDAHLRGPRRLVYDVVRRKAQSSLYNRERLRFCRTRAFGSAKRMLRAMGRDLARTRAIEHWNDVFFLRLEELRGVYEGTTGNTGLRGLVELRKRQQAQDGQLSAPSRFVTRGAPYRRGNLEQAGFTTGPAARTGVQELRGTPCCPGVVEAPAVVTDTPVDVNGGVLVTYRTDPGWVAALPSASALVIERGSPLTHVAIVARELGIPTVVQVKGLMAELETGMRLRVDGATGSVRILADAPDAAGGAAGPEAAKDPAGA</sequence>
<dbReference type="RefSeq" id="WP_306464345.1">
    <property type="nucleotide sequence ID" value="NZ_JOBN01000002.1"/>
</dbReference>
<keyword evidence="3" id="KW-0808">Transferase</keyword>
<dbReference type="Gene3D" id="3.50.30.10">
    <property type="entry name" value="Phosphohistidine domain"/>
    <property type="match status" value="1"/>
</dbReference>